<sequence length="213" mass="24633">MHEPAHSELRANLQRRIILVHNITFKQMINNEAMHFIHTCIFKFRLPYLPTTDVNADLNAQTFEGGIFVWDGSQTRLDYGMAFQWGLNPWIEGEHVGAFGVMSSWTTTHDDDGTWRAVGHLTPDTEWHEVKMVVNYPGQTTALWVDNKHYGTQFTSIPKPDTWGTEIAARFQVEIISIYPEPTGLRAMHQAQVKDWSWTWKRAHGVFLPTIRK</sequence>
<name>A0A2H3KXU7_9CHLR</name>
<proteinExistence type="predicted"/>
<dbReference type="AlphaFoldDB" id="A0A2H3KXU7"/>
<comment type="caution">
    <text evidence="1">The sequence shown here is derived from an EMBL/GenBank/DDBJ whole genome shotgun (WGS) entry which is preliminary data.</text>
</comment>
<gene>
    <name evidence="1" type="ORF">A9Q02_10025</name>
</gene>
<protein>
    <submittedName>
        <fullName evidence="1">Uncharacterized protein</fullName>
    </submittedName>
</protein>
<evidence type="ECO:0000313" key="1">
    <source>
        <dbReference type="EMBL" id="PDW00326.1"/>
    </source>
</evidence>
<accession>A0A2H3KXU7</accession>
<keyword evidence="2" id="KW-1185">Reference proteome</keyword>
<evidence type="ECO:0000313" key="2">
    <source>
        <dbReference type="Proteomes" id="UP000220922"/>
    </source>
</evidence>
<dbReference type="Proteomes" id="UP000220922">
    <property type="component" value="Unassembled WGS sequence"/>
</dbReference>
<dbReference type="EMBL" id="LYXE01000046">
    <property type="protein sequence ID" value="PDW00326.1"/>
    <property type="molecule type" value="Genomic_DNA"/>
</dbReference>
<reference evidence="1 2" key="1">
    <citation type="submission" date="2016-05" db="EMBL/GenBank/DDBJ databases">
        <authorList>
            <person name="Lavstsen T."/>
            <person name="Jespersen J.S."/>
        </authorList>
    </citation>
    <scope>NUCLEOTIDE SEQUENCE [LARGE SCALE GENOMIC DNA]</scope>
    <source>
        <strain evidence="1 2">B7-9</strain>
    </source>
</reference>
<organism evidence="1 2">
    <name type="scientific">Candidatus Chloroploca asiatica</name>
    <dbReference type="NCBI Taxonomy" id="1506545"/>
    <lineage>
        <taxon>Bacteria</taxon>
        <taxon>Bacillati</taxon>
        <taxon>Chloroflexota</taxon>
        <taxon>Chloroflexia</taxon>
        <taxon>Chloroflexales</taxon>
        <taxon>Chloroflexineae</taxon>
        <taxon>Oscillochloridaceae</taxon>
        <taxon>Candidatus Chloroploca</taxon>
    </lineage>
</organism>